<feature type="transmembrane region" description="Helical" evidence="6">
    <location>
        <begin position="212"/>
        <end position="237"/>
    </location>
</feature>
<feature type="transmembrane region" description="Helical" evidence="6">
    <location>
        <begin position="249"/>
        <end position="271"/>
    </location>
</feature>
<dbReference type="PANTHER" id="PTHR30250:SF11">
    <property type="entry name" value="O-ANTIGEN TRANSPORTER-RELATED"/>
    <property type="match status" value="1"/>
</dbReference>
<name>A0A6N2WSF9_9BACE</name>
<comment type="subcellular location">
    <subcellularLocation>
        <location evidence="1">Cell membrane</location>
        <topology evidence="1">Multi-pass membrane protein</topology>
    </subcellularLocation>
</comment>
<evidence type="ECO:0000256" key="4">
    <source>
        <dbReference type="ARBA" id="ARBA00022989"/>
    </source>
</evidence>
<dbReference type="InterPro" id="IPR050833">
    <property type="entry name" value="Poly_Biosynth_Transport"/>
</dbReference>
<evidence type="ECO:0000313" key="7">
    <source>
        <dbReference type="EMBL" id="VYT43616.1"/>
    </source>
</evidence>
<feature type="transmembrane region" description="Helical" evidence="6">
    <location>
        <begin position="382"/>
        <end position="399"/>
    </location>
</feature>
<dbReference type="PANTHER" id="PTHR30250">
    <property type="entry name" value="PST FAMILY PREDICTED COLANIC ACID TRANSPORTER"/>
    <property type="match status" value="1"/>
</dbReference>
<accession>A0A6N2WSF9</accession>
<feature type="transmembrane region" description="Helical" evidence="6">
    <location>
        <begin position="292"/>
        <end position="310"/>
    </location>
</feature>
<feature type="transmembrane region" description="Helical" evidence="6">
    <location>
        <begin position="322"/>
        <end position="344"/>
    </location>
</feature>
<dbReference type="GO" id="GO:0005886">
    <property type="term" value="C:plasma membrane"/>
    <property type="evidence" value="ECO:0007669"/>
    <property type="project" value="UniProtKB-SubCell"/>
</dbReference>
<proteinExistence type="predicted"/>
<keyword evidence="3 6" id="KW-0812">Transmembrane</keyword>
<reference evidence="7" key="1">
    <citation type="submission" date="2019-11" db="EMBL/GenBank/DDBJ databases">
        <authorList>
            <person name="Feng L."/>
        </authorList>
    </citation>
    <scope>NUCLEOTIDE SEQUENCE</scope>
    <source>
        <strain evidence="7">BintestinalisLFYP9</strain>
    </source>
</reference>
<protein>
    <submittedName>
        <fullName evidence="7">Polysaccharide biosynthesis protein</fullName>
    </submittedName>
</protein>
<keyword evidence="2" id="KW-1003">Cell membrane</keyword>
<feature type="transmembrane region" description="Helical" evidence="6">
    <location>
        <begin position="139"/>
        <end position="162"/>
    </location>
</feature>
<keyword evidence="4 6" id="KW-1133">Transmembrane helix</keyword>
<keyword evidence="5 6" id="KW-0472">Membrane</keyword>
<feature type="transmembrane region" description="Helical" evidence="6">
    <location>
        <begin position="356"/>
        <end position="376"/>
    </location>
</feature>
<dbReference type="Pfam" id="PF01943">
    <property type="entry name" value="Polysacc_synt"/>
    <property type="match status" value="1"/>
</dbReference>
<evidence type="ECO:0000256" key="2">
    <source>
        <dbReference type="ARBA" id="ARBA00022475"/>
    </source>
</evidence>
<gene>
    <name evidence="7" type="ORF">BILFYP9_03633</name>
</gene>
<dbReference type="AlphaFoldDB" id="A0A6N2WSF9"/>
<organism evidence="7">
    <name type="scientific">Bacteroides intestinalis</name>
    <dbReference type="NCBI Taxonomy" id="329854"/>
    <lineage>
        <taxon>Bacteria</taxon>
        <taxon>Pseudomonadati</taxon>
        <taxon>Bacteroidota</taxon>
        <taxon>Bacteroidia</taxon>
        <taxon>Bacteroidales</taxon>
        <taxon>Bacteroidaceae</taxon>
        <taxon>Bacteroides</taxon>
    </lineage>
</organism>
<feature type="transmembrane region" description="Helical" evidence="6">
    <location>
        <begin position="168"/>
        <end position="185"/>
    </location>
</feature>
<feature type="transmembrane region" description="Helical" evidence="6">
    <location>
        <begin position="72"/>
        <end position="97"/>
    </location>
</feature>
<evidence type="ECO:0000256" key="1">
    <source>
        <dbReference type="ARBA" id="ARBA00004651"/>
    </source>
</evidence>
<evidence type="ECO:0000256" key="3">
    <source>
        <dbReference type="ARBA" id="ARBA00022692"/>
    </source>
</evidence>
<sequence length="414" mass="47859">MILILFQIANLIVSFFTTFYIASCLTSELYAVISVSFIITSLTNSFSFTGLDNYVSRNLYYWKKTDKKHYSLVMTTNAMFYRFIFAIIIQIPLSVYYAFLSVDKFEGDYYIFFLSFGILSSVTALNDTLNLILRANNHFILAAFYAFLTVFVSKLLTLLVFLKFGFHYYLYSLSFVPLVMLILQIKTIKRNFSFGVLFSIRQMLKQLVNRRYLLYSSYASFVFNYVDNFIVSLMLPANVLGSYSFMKQIYAIGKTVIDNILDPVLLNLVALKNIISKAHEEYKRIYKIGRSLFVMSLICIPILILFGRDILEILHLDHYCYIYPYIICCYLALVAYLLMKIPFYINVTIDSEYLSFKIYLVTSIIYIISSGVTFGLLPADCAALTLLISNLLIIGYLFSNRSNSIWNQISSYSI</sequence>
<dbReference type="InterPro" id="IPR002797">
    <property type="entry name" value="Polysacc_synth"/>
</dbReference>
<feature type="transmembrane region" description="Helical" evidence="6">
    <location>
        <begin position="5"/>
        <end position="23"/>
    </location>
</feature>
<evidence type="ECO:0000256" key="6">
    <source>
        <dbReference type="SAM" id="Phobius"/>
    </source>
</evidence>
<dbReference type="EMBL" id="CACRSU010000047">
    <property type="protein sequence ID" value="VYT43616.1"/>
    <property type="molecule type" value="Genomic_DNA"/>
</dbReference>
<evidence type="ECO:0000256" key="5">
    <source>
        <dbReference type="ARBA" id="ARBA00023136"/>
    </source>
</evidence>
<feature type="transmembrane region" description="Helical" evidence="6">
    <location>
        <begin position="109"/>
        <end position="127"/>
    </location>
</feature>
<feature type="transmembrane region" description="Helical" evidence="6">
    <location>
        <begin position="29"/>
        <end position="51"/>
    </location>
</feature>